<name>A0A841AMD2_9MICO</name>
<dbReference type="GO" id="GO:0016758">
    <property type="term" value="F:hexosyltransferase activity"/>
    <property type="evidence" value="ECO:0007669"/>
    <property type="project" value="TreeGrafter"/>
</dbReference>
<dbReference type="PANTHER" id="PTHR34136">
    <property type="match status" value="1"/>
</dbReference>
<organism evidence="3 4">
    <name type="scientific">Conyzicola lurida</name>
    <dbReference type="NCBI Taxonomy" id="1172621"/>
    <lineage>
        <taxon>Bacteria</taxon>
        <taxon>Bacillati</taxon>
        <taxon>Actinomycetota</taxon>
        <taxon>Actinomycetes</taxon>
        <taxon>Micrococcales</taxon>
        <taxon>Microbacteriaceae</taxon>
        <taxon>Conyzicola</taxon>
    </lineage>
</organism>
<dbReference type="AlphaFoldDB" id="A0A841AMD2"/>
<dbReference type="PANTHER" id="PTHR34136:SF1">
    <property type="entry name" value="UDP-N-ACETYL-D-MANNOSAMINURONIC ACID TRANSFERASE"/>
    <property type="match status" value="1"/>
</dbReference>
<evidence type="ECO:0000313" key="4">
    <source>
        <dbReference type="Proteomes" id="UP000536685"/>
    </source>
</evidence>
<sequence>MAAQLGPVIAIGGYPVLSTTPEKLADHLLAVIAARTSTALFFANTNFVVKNRFLLERADDLPVVLVNDGVGMDIAATLIHRTRFEQNLNGTDFVPFLFARADRPLRVYMIGGTPEVLATAVEHVATDLGQVVVGSSDGFAGLTPDLVGRVAAAAPDVVLVAMGNPLQERWILDHAAQLPPSVFVGVGALFDFWAGAKARAPEALRRLRLEWLYRLYLEPRRLARRYTLDIAVFLRACYRYR</sequence>
<dbReference type="InterPro" id="IPR004629">
    <property type="entry name" value="WecG_TagA_CpsF"/>
</dbReference>
<keyword evidence="2 3" id="KW-0808">Transferase</keyword>
<evidence type="ECO:0000256" key="1">
    <source>
        <dbReference type="ARBA" id="ARBA00022676"/>
    </source>
</evidence>
<keyword evidence="1 3" id="KW-0328">Glycosyltransferase</keyword>
<keyword evidence="4" id="KW-1185">Reference proteome</keyword>
<reference evidence="3 4" key="1">
    <citation type="submission" date="2020-08" db="EMBL/GenBank/DDBJ databases">
        <title>Sequencing the genomes of 1000 actinobacteria strains.</title>
        <authorList>
            <person name="Klenk H.-P."/>
        </authorList>
    </citation>
    <scope>NUCLEOTIDE SEQUENCE [LARGE SCALE GENOMIC DNA]</scope>
    <source>
        <strain evidence="3 4">DSM 105784</strain>
    </source>
</reference>
<dbReference type="EMBL" id="JACHMJ010000001">
    <property type="protein sequence ID" value="MBB5845180.1"/>
    <property type="molecule type" value="Genomic_DNA"/>
</dbReference>
<comment type="caution">
    <text evidence="3">The sequence shown here is derived from an EMBL/GenBank/DDBJ whole genome shotgun (WGS) entry which is preliminary data.</text>
</comment>
<dbReference type="Proteomes" id="UP000536685">
    <property type="component" value="Unassembled WGS sequence"/>
</dbReference>
<protein>
    <submittedName>
        <fullName evidence="3">Beta-1,4-glucosyltransferase</fullName>
        <ecNumber evidence="3">2.4.1.-</ecNumber>
    </submittedName>
</protein>
<accession>A0A841AMD2</accession>
<gene>
    <name evidence="3" type="ORF">HD599_003503</name>
</gene>
<dbReference type="Pfam" id="PF03808">
    <property type="entry name" value="Glyco_tran_WecG"/>
    <property type="match status" value="1"/>
</dbReference>
<proteinExistence type="predicted"/>
<dbReference type="NCBIfam" id="TIGR00696">
    <property type="entry name" value="wecG_tagA_cpsF"/>
    <property type="match status" value="1"/>
</dbReference>
<dbReference type="EC" id="2.4.1.-" evidence="3"/>
<evidence type="ECO:0000256" key="2">
    <source>
        <dbReference type="ARBA" id="ARBA00022679"/>
    </source>
</evidence>
<evidence type="ECO:0000313" key="3">
    <source>
        <dbReference type="EMBL" id="MBB5845180.1"/>
    </source>
</evidence>
<dbReference type="CDD" id="cd06533">
    <property type="entry name" value="Glyco_transf_WecG_TagA"/>
    <property type="match status" value="1"/>
</dbReference>